<feature type="compositionally biased region" description="Low complexity" evidence="4">
    <location>
        <begin position="1821"/>
        <end position="1838"/>
    </location>
</feature>
<evidence type="ECO:0000256" key="3">
    <source>
        <dbReference type="SAM" id="Coils"/>
    </source>
</evidence>
<feature type="compositionally biased region" description="Basic and acidic residues" evidence="4">
    <location>
        <begin position="2053"/>
        <end position="2063"/>
    </location>
</feature>
<feature type="region of interest" description="Disordered" evidence="4">
    <location>
        <begin position="1869"/>
        <end position="2151"/>
    </location>
</feature>
<evidence type="ECO:0000256" key="2">
    <source>
        <dbReference type="ARBA" id="ARBA00022737"/>
    </source>
</evidence>
<feature type="region of interest" description="Disordered" evidence="4">
    <location>
        <begin position="831"/>
        <end position="860"/>
    </location>
</feature>
<feature type="region of interest" description="Disordered" evidence="4">
    <location>
        <begin position="872"/>
        <end position="895"/>
    </location>
</feature>
<feature type="compositionally biased region" description="Basic and acidic residues" evidence="4">
    <location>
        <begin position="502"/>
        <end position="519"/>
    </location>
</feature>
<feature type="region of interest" description="Disordered" evidence="4">
    <location>
        <begin position="1416"/>
        <end position="1546"/>
    </location>
</feature>
<dbReference type="SUPFAM" id="SSF52058">
    <property type="entry name" value="L domain-like"/>
    <property type="match status" value="1"/>
</dbReference>
<gene>
    <name evidence="5" type="ORF">Cvel_12264</name>
</gene>
<protein>
    <recommendedName>
        <fullName evidence="6">Leucine rich repeat-containing protein</fullName>
    </recommendedName>
</protein>
<feature type="region of interest" description="Disordered" evidence="4">
    <location>
        <begin position="1351"/>
        <end position="1403"/>
    </location>
</feature>
<feature type="coiled-coil region" evidence="3">
    <location>
        <begin position="264"/>
        <end position="298"/>
    </location>
</feature>
<feature type="compositionally biased region" description="Basic and acidic residues" evidence="4">
    <location>
        <begin position="1995"/>
        <end position="2006"/>
    </location>
</feature>
<feature type="compositionally biased region" description="Pro residues" evidence="4">
    <location>
        <begin position="1487"/>
        <end position="1497"/>
    </location>
</feature>
<feature type="region of interest" description="Disordered" evidence="4">
    <location>
        <begin position="313"/>
        <end position="556"/>
    </location>
</feature>
<accession>A0A0G4I9U0</accession>
<evidence type="ECO:0008006" key="6">
    <source>
        <dbReference type="Google" id="ProtNLM"/>
    </source>
</evidence>
<feature type="compositionally biased region" description="Basic and acidic residues" evidence="4">
    <location>
        <begin position="465"/>
        <end position="476"/>
    </location>
</feature>
<evidence type="ECO:0000313" key="5">
    <source>
        <dbReference type="EMBL" id="CEM53799.1"/>
    </source>
</evidence>
<feature type="compositionally biased region" description="Basic and acidic residues" evidence="4">
    <location>
        <begin position="744"/>
        <end position="767"/>
    </location>
</feature>
<feature type="region of interest" description="Disordered" evidence="4">
    <location>
        <begin position="724"/>
        <end position="807"/>
    </location>
</feature>
<feature type="region of interest" description="Disordered" evidence="4">
    <location>
        <begin position="1785"/>
        <end position="1857"/>
    </location>
</feature>
<feature type="compositionally biased region" description="Polar residues" evidence="4">
    <location>
        <begin position="789"/>
        <end position="807"/>
    </location>
</feature>
<feature type="compositionally biased region" description="Low complexity" evidence="4">
    <location>
        <begin position="2008"/>
        <end position="2023"/>
    </location>
</feature>
<name>A0A0G4I9U0_9ALVE</name>
<feature type="compositionally biased region" description="Basic and acidic residues" evidence="4">
    <location>
        <begin position="775"/>
        <end position="786"/>
    </location>
</feature>
<feature type="region of interest" description="Disordered" evidence="4">
    <location>
        <begin position="199"/>
        <end position="262"/>
    </location>
</feature>
<feature type="compositionally biased region" description="Polar residues" evidence="4">
    <location>
        <begin position="1876"/>
        <end position="1897"/>
    </location>
</feature>
<dbReference type="PROSITE" id="PS51450">
    <property type="entry name" value="LRR"/>
    <property type="match status" value="1"/>
</dbReference>
<reference evidence="5" key="1">
    <citation type="submission" date="2014-11" db="EMBL/GenBank/DDBJ databases">
        <authorList>
            <person name="Otto D Thomas"/>
            <person name="Naeem Raeece"/>
        </authorList>
    </citation>
    <scope>NUCLEOTIDE SEQUENCE</scope>
</reference>
<keyword evidence="1" id="KW-0433">Leucine-rich repeat</keyword>
<feature type="compositionally biased region" description="Low complexity" evidence="4">
    <location>
        <begin position="1900"/>
        <end position="1912"/>
    </location>
</feature>
<keyword evidence="3" id="KW-0175">Coiled coil</keyword>
<feature type="region of interest" description="Disordered" evidence="4">
    <location>
        <begin position="688"/>
        <end position="710"/>
    </location>
</feature>
<proteinExistence type="predicted"/>
<keyword evidence="2" id="KW-0677">Repeat</keyword>
<feature type="compositionally biased region" description="Basic and acidic residues" evidence="4">
    <location>
        <begin position="1448"/>
        <end position="1461"/>
    </location>
</feature>
<dbReference type="VEuPathDB" id="CryptoDB:Cvel_12264"/>
<evidence type="ECO:0000256" key="1">
    <source>
        <dbReference type="ARBA" id="ARBA00022614"/>
    </source>
</evidence>
<feature type="region of interest" description="Disordered" evidence="4">
    <location>
        <begin position="1581"/>
        <end position="1624"/>
    </location>
</feature>
<sequence>MPTKLLEDIEASTGLSASFVPCLTHQHVDIGELLSSKDLLTNSLVSLRQVDVEDSSLPPHLLRNLQLVRELRILRLRSCRLQSIDFLCLLPKLEYVDVSKNEVQHIPVGIRDVEPLRHLDLSFNQIANFQEVLHLAANVKLVELFLRGNLISTADYYRLHMIGHFPKLLFLDGEEVRDSDQRAAKRFLEGSHQSHSLTCSAAGGRSLSLTPPRRASHSPNCKPFSGFSFPKPSERGAWASPPGSARRGRGGGDSGDSGESVEDAAKLREMLALTQKQLQERTREASDATARLANLEREWELHKIDVALQYANSSPPARQTEPPLLPPETPVGGSAGGTDSMPGPSGALGGGSEASRRHAGVAPSPIAPPASRPPGGSRIERPEVPRGGAGDPLMVGDTQDAVLPSEAGRVSQPTGEGRGEPMRGQGSFDVTEGQETQLELSELSDGSPFTVSARRRAVAAAENAQWKEDGANRNEGDGPVPPEGHAEAPCTDGHAEAPCTDGHAEAPAHADTDQVRESKSLSVAPSHAPCLSPGAPTVAPPPSSANEDGRAETARCGCAPSPTGGASLGFRCLSIQLRFSDGGLPAASGAVRTGGGGTGARAPAGDFLSLPPPVPLQPDIDIPVPVDSNCANAVVHVQARHAAGNEGGGDGQEKNVSLGAAAAIPSGPPASPFLSTPISLRCIQDIHSISPRDSPGPSPSRAAATQGGSAGAAVVPLPAEYRDIDSNEPLKSSPLECTEQTGTAERESRKQKETETRKVIDLPEPDPRGLQILKRLMDSTEKDQGEPPRSSTDLRLPTGVTQSIPTGVTRSSDTFIRKSAERAGISADTLLSGTATFGPRPPSVTTAPCPRGQEEPSAPSALLRPSELAQIPFGVRGPTGGVGRGGTNDSTGVKNDGTRLAERRLQETTGVSVRGDGKAPGVRSPCPCVLQCGFADGGRGGEFLETARTGSSSSLRFPGPLPGPALLRPSALARIPTSPLRAAPQPFPSLASLNPPAAFEDRFSTSAGGGRTEMPPQSTLMSGTVPAPPPVLIDVHSPISPPRRPHNLRVEETRTADGYADRGVDVEGRRRGKEEAAEHFERCMVLWEKLSQAAAAYVETLERLARNEDSCSGERHGQEGNKRERCPFSILLKLLREKRALFEDCFEAVNGKEWSTLPSPAELPSDPQQQSLLLDRLGTFVESLELDGLEALCRDAKLVFEGKETAERVRDINEAVSALQSETENRGETAESGALRETLQVLRRLTVLRRQVARQFLKHRMLFRACAAASSSGPAGGQFVPSSSSSSAAVPRRAPFAFAGGQGLLQREGGDRTQHKDKDRYTITSADVHKEEQEDCEGRMSPKLHVSLALSTSLSHPGSPPMLSITPSPGRENVRQRDHLISNANITPDDIPSKFQRGESSGGDVCVEAEVSFSPLSRQAAPPLERPSAAGPSRGGGAGPSSSLFGWHGRDRERRGGESKGKAAGPSAVGPDVDARGDQPADYRFAPLPPPQHPPPSSLVGRIQRLSPAHPRHLPEQVSGWTTAERSLPVSQQMPSGSLPSVPTLNFSHPSAFPSLQPPPQTLHITPDIKTSLSTDVLGASTAFSPVPRPRFAPPSRVSRPEGASPPPRTSQGPVTLAAAASASGGMSGRQEACAALSSRLRILLSRAEAMQTELLRAGLENEGQPPVQSRRSRDRDVVRGATSSTRRFSGGAAVLVGTPVRGAGAMDSSRHLRILEERLDALKGVERRGQVSRGISSLQEKARRLSGVIKECHELSDVLAAIPATPLRGSSSQSLHRSHSGILVPTSSEARGDGGIVPHGLHHGGGSFPCFHTPQPPPYRASRGSSPPSPSDLSDPPMHAPQRPLRHGLSRQGGIGVRREEGGELARSFLGSRNGGVSVSGLSRPGSVQQPQSSSFPAGVGVSLRGSSSPPRSRRPSARRVPRDREEERESEQGDRAAGRHFLTRPSPDGVQGKRQYNPRADPDRFDPSSVHSAFFLSMETLSHPSGIKSSRGPMKELRERERENQPSSPSGGIPGSGSVDAAADDDFRRIIRAPRRGVAAAPKKRPGAGGEGKEGEREDSGTRASTPPRFYLTPTFHVGVRGGGLLGSRANGKSQQSRNGREEGTGQSSSGKFQGQTGFSRAESRGGHQAFHSHNLWSERCGWLHTSDR</sequence>
<dbReference type="PANTHER" id="PTHR18849">
    <property type="entry name" value="LEUCINE RICH REPEAT PROTEIN"/>
    <property type="match status" value="1"/>
</dbReference>
<feature type="region of interest" description="Disordered" evidence="4">
    <location>
        <begin position="1657"/>
        <end position="1685"/>
    </location>
</feature>
<feature type="compositionally biased region" description="Gly residues" evidence="4">
    <location>
        <begin position="877"/>
        <end position="886"/>
    </location>
</feature>
<organism evidence="5">
    <name type="scientific">Chromera velia CCMP2878</name>
    <dbReference type="NCBI Taxonomy" id="1169474"/>
    <lineage>
        <taxon>Eukaryota</taxon>
        <taxon>Sar</taxon>
        <taxon>Alveolata</taxon>
        <taxon>Colpodellida</taxon>
        <taxon>Chromeraceae</taxon>
        <taxon>Chromera</taxon>
    </lineage>
</organism>
<dbReference type="PANTHER" id="PTHR18849:SF0">
    <property type="entry name" value="CILIA- AND FLAGELLA-ASSOCIATED PROTEIN 410-RELATED"/>
    <property type="match status" value="1"/>
</dbReference>
<feature type="compositionally biased region" description="Polar residues" evidence="4">
    <location>
        <begin position="1519"/>
        <end position="1546"/>
    </location>
</feature>
<dbReference type="Gene3D" id="3.80.10.10">
    <property type="entry name" value="Ribonuclease Inhibitor"/>
    <property type="match status" value="1"/>
</dbReference>
<feature type="compositionally biased region" description="Gly residues" evidence="4">
    <location>
        <begin position="1794"/>
        <end position="1808"/>
    </location>
</feature>
<feature type="compositionally biased region" description="Basic and acidic residues" evidence="4">
    <location>
        <begin position="1922"/>
        <end position="1939"/>
    </location>
</feature>
<feature type="compositionally biased region" description="Polar residues" evidence="4">
    <location>
        <begin position="2107"/>
        <end position="2121"/>
    </location>
</feature>
<evidence type="ECO:0000256" key="4">
    <source>
        <dbReference type="SAM" id="MobiDB-lite"/>
    </source>
</evidence>
<dbReference type="EMBL" id="CDMZ01005726">
    <property type="protein sequence ID" value="CEM53799.1"/>
    <property type="molecule type" value="Genomic_DNA"/>
</dbReference>
<dbReference type="InterPro" id="IPR001611">
    <property type="entry name" value="Leu-rich_rpt"/>
</dbReference>
<dbReference type="InterPro" id="IPR032675">
    <property type="entry name" value="LRR_dom_sf"/>
</dbReference>